<dbReference type="InterPro" id="IPR027417">
    <property type="entry name" value="P-loop_NTPase"/>
</dbReference>
<organism evidence="1 2">
    <name type="scientific">Erwinia phage Hena1</name>
    <dbReference type="NCBI Taxonomy" id="2678601"/>
    <lineage>
        <taxon>Viruses</taxon>
        <taxon>Duplodnaviria</taxon>
        <taxon>Heunggongvirae</taxon>
        <taxon>Uroviricota</taxon>
        <taxon>Caudoviricetes</taxon>
        <taxon>Vequintavirinae</taxon>
        <taxon>Henunavirus</taxon>
        <taxon>Henunavirus hena1</taxon>
    </lineage>
</organism>
<protein>
    <submittedName>
        <fullName evidence="1">Uncharacterized protein</fullName>
    </submittedName>
</protein>
<keyword evidence="2" id="KW-1185">Reference proteome</keyword>
<evidence type="ECO:0000313" key="1">
    <source>
        <dbReference type="EMBL" id="QGZ16232.1"/>
    </source>
</evidence>
<dbReference type="Gene3D" id="3.40.50.300">
    <property type="entry name" value="P-loop containing nucleotide triphosphate hydrolases"/>
    <property type="match status" value="1"/>
</dbReference>
<evidence type="ECO:0000313" key="2">
    <source>
        <dbReference type="Proteomes" id="UP000433183"/>
    </source>
</evidence>
<gene>
    <name evidence="1" type="ORF">Hena1_00560</name>
</gene>
<sequence length="207" mass="23411">MSKDIQIIILNAPPMSGKDEIAEYLSTEYGAIHLEVKELLFQVAVRAAGVTRTLWDALYTRDYKEVPTPYLMINGVSVSPRDWMIHCSEHLIKPLFGKNAFGKAAVQDLIKRELRPGTAVVFSDGGFIEELFPLALHAQENGGELLLARIERRGYGWGKDSRSYLHLKENNVPGYEKDFLNKEGCLGSCADEIWDWATKIHNQEEDE</sequence>
<dbReference type="EMBL" id="MN732867">
    <property type="protein sequence ID" value="QGZ16232.1"/>
    <property type="molecule type" value="Genomic_DNA"/>
</dbReference>
<name>A0A6B9JC92_9CAUD</name>
<accession>A0A6B9JC92</accession>
<dbReference type="Proteomes" id="UP000433183">
    <property type="component" value="Segment"/>
</dbReference>
<proteinExistence type="predicted"/>
<reference evidence="1 2" key="1">
    <citation type="submission" date="2019-11" db="EMBL/GenBank/DDBJ databases">
        <title>Characterization of a new Erwinia amylovora bacteriophage.</title>
        <authorList>
            <person name="Valentovich L.N."/>
            <person name="Akhremchuk A.E."/>
            <person name="Besarab N.V."/>
            <person name="Lagonenko A.L."/>
        </authorList>
    </citation>
    <scope>NUCLEOTIDE SEQUENCE [LARGE SCALE GENOMIC DNA]</scope>
</reference>